<dbReference type="AlphaFoldDB" id="A0A4R2L2G4"/>
<accession>A0A4R2L2G4</accession>
<dbReference type="InterPro" id="IPR029151">
    <property type="entry name" value="Sensor-like_sf"/>
</dbReference>
<reference evidence="2 3" key="1">
    <citation type="submission" date="2019-03" db="EMBL/GenBank/DDBJ databases">
        <title>Genomic Encyclopedia of Type Strains, Phase IV (KMG-IV): sequencing the most valuable type-strain genomes for metagenomic binning, comparative biology and taxonomic classification.</title>
        <authorList>
            <person name="Goeker M."/>
        </authorList>
    </citation>
    <scope>NUCLEOTIDE SEQUENCE [LARGE SCALE GENOMIC DNA]</scope>
    <source>
        <strain evidence="2 3">DSM 102940</strain>
    </source>
</reference>
<evidence type="ECO:0000313" key="2">
    <source>
        <dbReference type="EMBL" id="TCO78079.1"/>
    </source>
</evidence>
<dbReference type="Gene3D" id="3.30.450.20">
    <property type="entry name" value="PAS domain"/>
    <property type="match status" value="1"/>
</dbReference>
<dbReference type="EMBL" id="SLWV01000005">
    <property type="protein sequence ID" value="TCO78079.1"/>
    <property type="molecule type" value="Genomic_DNA"/>
</dbReference>
<dbReference type="OrthoDB" id="311592at2"/>
<organism evidence="2 3">
    <name type="scientific">Marinisporobacter balticus</name>
    <dbReference type="NCBI Taxonomy" id="2018667"/>
    <lineage>
        <taxon>Bacteria</taxon>
        <taxon>Bacillati</taxon>
        <taxon>Bacillota</taxon>
        <taxon>Clostridia</taxon>
        <taxon>Peptostreptococcales</taxon>
        <taxon>Thermotaleaceae</taxon>
        <taxon>Marinisporobacter</taxon>
    </lineage>
</organism>
<protein>
    <submittedName>
        <fullName evidence="2">Cache domain-containing protein</fullName>
    </submittedName>
</protein>
<keyword evidence="1" id="KW-0175">Coiled coil</keyword>
<dbReference type="Pfam" id="PF22673">
    <property type="entry name" value="MCP-like_PDC_1"/>
    <property type="match status" value="1"/>
</dbReference>
<dbReference type="Proteomes" id="UP000294919">
    <property type="component" value="Unassembled WGS sequence"/>
</dbReference>
<gene>
    <name evidence="2" type="ORF">EV214_105178</name>
</gene>
<feature type="coiled-coil region" evidence="1">
    <location>
        <begin position="34"/>
        <end position="65"/>
    </location>
</feature>
<dbReference type="RefSeq" id="WP_132243785.1">
    <property type="nucleotide sequence ID" value="NZ_SLWV01000005.1"/>
</dbReference>
<comment type="caution">
    <text evidence="2">The sequence shown here is derived from an EMBL/GenBank/DDBJ whole genome shotgun (WGS) entry which is preliminary data.</text>
</comment>
<keyword evidence="3" id="KW-1185">Reference proteome</keyword>
<proteinExistence type="predicted"/>
<dbReference type="CDD" id="cd12913">
    <property type="entry name" value="PDC1_MCP_like"/>
    <property type="match status" value="1"/>
</dbReference>
<dbReference type="SUPFAM" id="SSF103190">
    <property type="entry name" value="Sensory domain-like"/>
    <property type="match status" value="1"/>
</dbReference>
<sequence length="166" mass="19491">MKKYIKCFITFILMTGLIFNLAGCKVTLKAGIVKNTNQEETKEISEQLDEEKETLNTLCNQLINQDEASINEILKDFKENKLKNVERLYFAKEDSNEFYTYPNMELPDDYDARKRSWYINAKTNEYYTSEYMDTVTNKYIVTVSKALYKEDVLMGVVGIDFMKENN</sequence>
<name>A0A4R2L2G4_9FIRM</name>
<evidence type="ECO:0000256" key="1">
    <source>
        <dbReference type="SAM" id="Coils"/>
    </source>
</evidence>
<evidence type="ECO:0000313" key="3">
    <source>
        <dbReference type="Proteomes" id="UP000294919"/>
    </source>
</evidence>